<sequence>MSRKPMDVCFTAS</sequence>
<reference evidence="1" key="1">
    <citation type="submission" date="2018-02" db="EMBL/GenBank/DDBJ databases">
        <title>Rhizophora mucronata_Transcriptome.</title>
        <authorList>
            <person name="Meera S.P."/>
            <person name="Sreeshan A."/>
            <person name="Augustine A."/>
        </authorList>
    </citation>
    <scope>NUCLEOTIDE SEQUENCE</scope>
    <source>
        <tissue evidence="1">Leaf</tissue>
    </source>
</reference>
<evidence type="ECO:0000313" key="1">
    <source>
        <dbReference type="EMBL" id="MBX55588.1"/>
    </source>
</evidence>
<dbReference type="EMBL" id="GGEC01075104">
    <property type="protein sequence ID" value="MBX55588.1"/>
    <property type="molecule type" value="Transcribed_RNA"/>
</dbReference>
<name>A0A2P2PLH9_RHIMU</name>
<protein>
    <submittedName>
        <fullName evidence="1">Uncharacterized protein</fullName>
    </submittedName>
</protein>
<proteinExistence type="predicted"/>
<accession>A0A2P2PLH9</accession>
<organism evidence="1">
    <name type="scientific">Rhizophora mucronata</name>
    <name type="common">Asiatic mangrove</name>
    <dbReference type="NCBI Taxonomy" id="61149"/>
    <lineage>
        <taxon>Eukaryota</taxon>
        <taxon>Viridiplantae</taxon>
        <taxon>Streptophyta</taxon>
        <taxon>Embryophyta</taxon>
        <taxon>Tracheophyta</taxon>
        <taxon>Spermatophyta</taxon>
        <taxon>Magnoliopsida</taxon>
        <taxon>eudicotyledons</taxon>
        <taxon>Gunneridae</taxon>
        <taxon>Pentapetalae</taxon>
        <taxon>rosids</taxon>
        <taxon>fabids</taxon>
        <taxon>Malpighiales</taxon>
        <taxon>Rhizophoraceae</taxon>
        <taxon>Rhizophora</taxon>
    </lineage>
</organism>